<dbReference type="InterPro" id="IPR020449">
    <property type="entry name" value="Tscrpt_reg_AraC-type_HTH"/>
</dbReference>
<dbReference type="PROSITE" id="PS00041">
    <property type="entry name" value="HTH_ARAC_FAMILY_1"/>
    <property type="match status" value="1"/>
</dbReference>
<evidence type="ECO:0000259" key="4">
    <source>
        <dbReference type="PROSITE" id="PS01124"/>
    </source>
</evidence>
<feature type="domain" description="HTH araC/xylS-type" evidence="4">
    <location>
        <begin position="189"/>
        <end position="287"/>
    </location>
</feature>
<dbReference type="Pfam" id="PF02311">
    <property type="entry name" value="AraC_binding"/>
    <property type="match status" value="1"/>
</dbReference>
<feature type="domain" description="HTH araC/xylS-type" evidence="4">
    <location>
        <begin position="302"/>
        <end position="400"/>
    </location>
</feature>
<dbReference type="InterPro" id="IPR037923">
    <property type="entry name" value="HTH-like"/>
</dbReference>
<organism evidence="5 6">
    <name type="scientific">Anaerocolumna chitinilytica</name>
    <dbReference type="NCBI Taxonomy" id="1727145"/>
    <lineage>
        <taxon>Bacteria</taxon>
        <taxon>Bacillati</taxon>
        <taxon>Bacillota</taxon>
        <taxon>Clostridia</taxon>
        <taxon>Lachnospirales</taxon>
        <taxon>Lachnospiraceae</taxon>
        <taxon>Anaerocolumna</taxon>
    </lineage>
</organism>
<proteinExistence type="predicted"/>
<dbReference type="SUPFAM" id="SSF46689">
    <property type="entry name" value="Homeodomain-like"/>
    <property type="match status" value="2"/>
</dbReference>
<evidence type="ECO:0000313" key="5">
    <source>
        <dbReference type="EMBL" id="BCJ98571.1"/>
    </source>
</evidence>
<dbReference type="PANTHER" id="PTHR43280">
    <property type="entry name" value="ARAC-FAMILY TRANSCRIPTIONAL REGULATOR"/>
    <property type="match status" value="1"/>
</dbReference>
<dbReference type="InterPro" id="IPR014710">
    <property type="entry name" value="RmlC-like_jellyroll"/>
</dbReference>
<name>A0A7I8DMQ6_9FIRM</name>
<evidence type="ECO:0000313" key="6">
    <source>
        <dbReference type="Proteomes" id="UP000515703"/>
    </source>
</evidence>
<dbReference type="PRINTS" id="PR00032">
    <property type="entry name" value="HTHARAC"/>
</dbReference>
<keyword evidence="2" id="KW-0238">DNA-binding</keyword>
<dbReference type="SMART" id="SM00342">
    <property type="entry name" value="HTH_ARAC"/>
    <property type="match status" value="2"/>
</dbReference>
<dbReference type="Pfam" id="PF12833">
    <property type="entry name" value="HTH_18"/>
    <property type="match status" value="2"/>
</dbReference>
<evidence type="ECO:0000256" key="2">
    <source>
        <dbReference type="ARBA" id="ARBA00023125"/>
    </source>
</evidence>
<evidence type="ECO:0000256" key="3">
    <source>
        <dbReference type="ARBA" id="ARBA00023163"/>
    </source>
</evidence>
<dbReference type="PANTHER" id="PTHR43280:SF27">
    <property type="entry name" value="TRANSCRIPTIONAL REGULATOR MTLR"/>
    <property type="match status" value="1"/>
</dbReference>
<gene>
    <name evidence="5" type="ORF">bsdcttw_16120</name>
</gene>
<dbReference type="GO" id="GO:0003700">
    <property type="term" value="F:DNA-binding transcription factor activity"/>
    <property type="evidence" value="ECO:0007669"/>
    <property type="project" value="InterPro"/>
</dbReference>
<dbReference type="PROSITE" id="PS01124">
    <property type="entry name" value="HTH_ARAC_FAMILY_2"/>
    <property type="match status" value="2"/>
</dbReference>
<sequence>MNEINSYNYLGYSHAKYLENDPVQYDIKVNEVIFKENQGTHFHDDVELLYVVNGEAKLFVNNELNNISAGDLVMLMPYHVHAIKLISKSLTVYQGKVSLGLLLYSSISRIIEKHISYSLAYGNVVAKFTDKEKKKIQQNFEEIIEELNTDTFLNTMIGLSIIIKIILMFSRNIAGSISAHECYEHSITWKLMQYMHMNFSNDISAKSLATEFSMSPNKINNYFYLLTGENLSENLHRTRIRYACSMFQFDELSSSYIGKYVGYKNTSSFFRKFKEIKKMTPDEYRKSHIPDDGMYRTLNTSWKILLYLFEHYAEPLDVLSISQALFLSPETIHTELLSNFDTSLPDLITKIRLQYAQSFLQVIDAPILKIAYMCGFSSIRTFNRCFKELIGCTPLEFRKAKAPKS</sequence>
<dbReference type="InterPro" id="IPR018060">
    <property type="entry name" value="HTH_AraC"/>
</dbReference>
<dbReference type="Proteomes" id="UP000515703">
    <property type="component" value="Chromosome"/>
</dbReference>
<dbReference type="SUPFAM" id="SSF51215">
    <property type="entry name" value="Regulatory protein AraC"/>
    <property type="match status" value="1"/>
</dbReference>
<reference evidence="5 6" key="1">
    <citation type="submission" date="2020-08" db="EMBL/GenBank/DDBJ databases">
        <title>Draft genome sequencing of an Anaerocolumna strain isolated from anoxic soil subjected to BSD treatment.</title>
        <authorList>
            <person name="Uek A."/>
            <person name="Tonouchi A."/>
        </authorList>
    </citation>
    <scope>NUCLEOTIDE SEQUENCE [LARGE SCALE GENOMIC DNA]</scope>
    <source>
        <strain evidence="5 6">CTTW</strain>
    </source>
</reference>
<dbReference type="InterPro" id="IPR009057">
    <property type="entry name" value="Homeodomain-like_sf"/>
</dbReference>
<dbReference type="RefSeq" id="WP_185258890.1">
    <property type="nucleotide sequence ID" value="NZ_AP023368.1"/>
</dbReference>
<dbReference type="GO" id="GO:0043565">
    <property type="term" value="F:sequence-specific DNA binding"/>
    <property type="evidence" value="ECO:0007669"/>
    <property type="project" value="InterPro"/>
</dbReference>
<dbReference type="InterPro" id="IPR018062">
    <property type="entry name" value="HTH_AraC-typ_CS"/>
</dbReference>
<keyword evidence="1" id="KW-0805">Transcription regulation</keyword>
<dbReference type="AlphaFoldDB" id="A0A7I8DMQ6"/>
<keyword evidence="3" id="KW-0804">Transcription</keyword>
<accession>A0A7I8DMQ6</accession>
<reference evidence="5 6" key="2">
    <citation type="submission" date="2020-08" db="EMBL/GenBank/DDBJ databases">
        <authorList>
            <person name="Ueki A."/>
            <person name="Tonouchi A."/>
        </authorList>
    </citation>
    <scope>NUCLEOTIDE SEQUENCE [LARGE SCALE GENOMIC DNA]</scope>
    <source>
        <strain evidence="5 6">CTTW</strain>
    </source>
</reference>
<evidence type="ECO:0000256" key="1">
    <source>
        <dbReference type="ARBA" id="ARBA00023015"/>
    </source>
</evidence>
<dbReference type="Gene3D" id="1.10.10.60">
    <property type="entry name" value="Homeodomain-like"/>
    <property type="match status" value="3"/>
</dbReference>
<dbReference type="InterPro" id="IPR003313">
    <property type="entry name" value="AraC-bd"/>
</dbReference>
<dbReference type="Gene3D" id="2.60.120.10">
    <property type="entry name" value="Jelly Rolls"/>
    <property type="match status" value="1"/>
</dbReference>
<dbReference type="EMBL" id="AP023368">
    <property type="protein sequence ID" value="BCJ98571.1"/>
    <property type="molecule type" value="Genomic_DNA"/>
</dbReference>
<keyword evidence="6" id="KW-1185">Reference proteome</keyword>
<dbReference type="KEGG" id="acht:bsdcttw_16120"/>
<protein>
    <recommendedName>
        <fullName evidence="4">HTH araC/xylS-type domain-containing protein</fullName>
    </recommendedName>
</protein>